<dbReference type="Proteomes" id="UP000189733">
    <property type="component" value="Unassembled WGS sequence"/>
</dbReference>
<dbReference type="Gene3D" id="3.10.580.10">
    <property type="entry name" value="CBS-domain"/>
    <property type="match status" value="1"/>
</dbReference>
<dbReference type="InterPro" id="IPR036318">
    <property type="entry name" value="FAD-bd_PCMH-like_sf"/>
</dbReference>
<dbReference type="RefSeq" id="WP_078684834.1">
    <property type="nucleotide sequence ID" value="NZ_FUYA01000004.1"/>
</dbReference>
<dbReference type="Pfam" id="PF03471">
    <property type="entry name" value="CorC_HlyC"/>
    <property type="match status" value="1"/>
</dbReference>
<reference evidence="8 9" key="1">
    <citation type="submission" date="2017-02" db="EMBL/GenBank/DDBJ databases">
        <authorList>
            <person name="Peterson S.W."/>
        </authorList>
    </citation>
    <scope>NUCLEOTIDE SEQUENCE [LARGE SCALE GENOMIC DNA]</scope>
    <source>
        <strain evidence="8 9">DSM 18034</strain>
    </source>
</reference>
<comment type="subcellular location">
    <subcellularLocation>
        <location evidence="1">Cell membrane</location>
        <topology evidence="1">Multi-pass membrane protein</topology>
    </subcellularLocation>
</comment>
<dbReference type="FunFam" id="3.10.580.10:FF:000002">
    <property type="entry name" value="Magnesium/cobalt efflux protein CorC"/>
    <property type="match status" value="1"/>
</dbReference>
<dbReference type="SMART" id="SM01091">
    <property type="entry name" value="CorC_HlyC"/>
    <property type="match status" value="1"/>
</dbReference>
<dbReference type="PANTHER" id="PTHR22777">
    <property type="entry name" value="HEMOLYSIN-RELATED"/>
    <property type="match status" value="1"/>
</dbReference>
<evidence type="ECO:0000256" key="6">
    <source>
        <dbReference type="PROSITE-ProRule" id="PRU00703"/>
    </source>
</evidence>
<dbReference type="InterPro" id="IPR005170">
    <property type="entry name" value="Transptr-assoc_dom"/>
</dbReference>
<accession>A0A1T4W3L5</accession>
<dbReference type="GO" id="GO:0050660">
    <property type="term" value="F:flavin adenine dinucleotide binding"/>
    <property type="evidence" value="ECO:0007669"/>
    <property type="project" value="InterPro"/>
</dbReference>
<evidence type="ECO:0000256" key="2">
    <source>
        <dbReference type="ARBA" id="ARBA00006337"/>
    </source>
</evidence>
<dbReference type="GO" id="GO:0005886">
    <property type="term" value="C:plasma membrane"/>
    <property type="evidence" value="ECO:0007669"/>
    <property type="project" value="UniProtKB-SubCell"/>
</dbReference>
<evidence type="ECO:0000256" key="3">
    <source>
        <dbReference type="ARBA" id="ARBA00022475"/>
    </source>
</evidence>
<dbReference type="InterPro" id="IPR016169">
    <property type="entry name" value="FAD-bd_PCMH_sub2"/>
</dbReference>
<dbReference type="SUPFAM" id="SSF56176">
    <property type="entry name" value="FAD-binding/transporter-associated domain-like"/>
    <property type="match status" value="1"/>
</dbReference>
<dbReference type="InterPro" id="IPR044751">
    <property type="entry name" value="Ion_transp-like_CBS"/>
</dbReference>
<dbReference type="InterPro" id="IPR000644">
    <property type="entry name" value="CBS_dom"/>
</dbReference>
<keyword evidence="9" id="KW-1185">Reference proteome</keyword>
<dbReference type="SUPFAM" id="SSF54631">
    <property type="entry name" value="CBS-domain pair"/>
    <property type="match status" value="1"/>
</dbReference>
<dbReference type="Pfam" id="PF00571">
    <property type="entry name" value="CBS"/>
    <property type="match status" value="2"/>
</dbReference>
<keyword evidence="3" id="KW-0472">Membrane</keyword>
<keyword evidence="3" id="KW-1003">Cell membrane</keyword>
<sequence>MEDDSEGLFSSLFGKMFGHRSDQVQKSILDARQDGDLSPLEVTILMNVLRLRPKQVREIMVPRTDIQCADIEAPLEEISELILSCGHSRIPIYKENRDNIVGIIHAKDLLQVCNKHQKEQPHCAEIMRKPLFIPDTKPVTDMLQVFRSTKMHLAIALDEYGGTSGLVTFEDVMEEIVGEIEDEYDKPRPEEIQILSDSTVLANGRTTLDEIGERLNLDLNSDQVETLSGYICELAGRVPEQGEVFRIDGHSFEVKDADPKQIHWVLIKPAQPEPSENTDDE</sequence>
<comment type="similarity">
    <text evidence="2">Belongs to the UPF0053 family.</text>
</comment>
<evidence type="ECO:0000259" key="7">
    <source>
        <dbReference type="PROSITE" id="PS51371"/>
    </source>
</evidence>
<dbReference type="InterPro" id="IPR046342">
    <property type="entry name" value="CBS_dom_sf"/>
</dbReference>
<protein>
    <submittedName>
        <fullName evidence="8">Magnesium and cobalt transporter</fullName>
    </submittedName>
</protein>
<dbReference type="EMBL" id="FUYA01000004">
    <property type="protein sequence ID" value="SKA71813.1"/>
    <property type="molecule type" value="Genomic_DNA"/>
</dbReference>
<dbReference type="CDD" id="cd04590">
    <property type="entry name" value="CBS_pair_CorC_HlyC_assoc"/>
    <property type="match status" value="1"/>
</dbReference>
<keyword evidence="5 6" id="KW-0129">CBS domain</keyword>
<dbReference type="Gene3D" id="3.30.465.10">
    <property type="match status" value="1"/>
</dbReference>
<evidence type="ECO:0000256" key="4">
    <source>
        <dbReference type="ARBA" id="ARBA00022737"/>
    </source>
</evidence>
<dbReference type="STRING" id="1121442.SAMN02745702_01558"/>
<evidence type="ECO:0000256" key="5">
    <source>
        <dbReference type="ARBA" id="ARBA00023122"/>
    </source>
</evidence>
<organism evidence="8 9">
    <name type="scientific">Desulfobaculum bizertense DSM 18034</name>
    <dbReference type="NCBI Taxonomy" id="1121442"/>
    <lineage>
        <taxon>Bacteria</taxon>
        <taxon>Pseudomonadati</taxon>
        <taxon>Thermodesulfobacteriota</taxon>
        <taxon>Desulfovibrionia</taxon>
        <taxon>Desulfovibrionales</taxon>
        <taxon>Desulfovibrionaceae</taxon>
        <taxon>Desulfobaculum</taxon>
    </lineage>
</organism>
<dbReference type="PROSITE" id="PS51371">
    <property type="entry name" value="CBS"/>
    <property type="match status" value="2"/>
</dbReference>
<keyword evidence="4" id="KW-0677">Repeat</keyword>
<evidence type="ECO:0000313" key="9">
    <source>
        <dbReference type="Proteomes" id="UP000189733"/>
    </source>
</evidence>
<feature type="domain" description="CBS" evidence="7">
    <location>
        <begin position="60"/>
        <end position="119"/>
    </location>
</feature>
<dbReference type="AlphaFoldDB" id="A0A1T4W3L5"/>
<dbReference type="OrthoDB" id="9798188at2"/>
<name>A0A1T4W3L5_9BACT</name>
<proteinExistence type="inferred from homology"/>
<dbReference type="PANTHER" id="PTHR22777:SF32">
    <property type="entry name" value="UPF0053 INNER MEMBRANE PROTEIN YFJD"/>
    <property type="match status" value="1"/>
</dbReference>
<feature type="domain" description="CBS" evidence="7">
    <location>
        <begin position="126"/>
        <end position="183"/>
    </location>
</feature>
<evidence type="ECO:0000256" key="1">
    <source>
        <dbReference type="ARBA" id="ARBA00004651"/>
    </source>
</evidence>
<evidence type="ECO:0000313" key="8">
    <source>
        <dbReference type="EMBL" id="SKA71813.1"/>
    </source>
</evidence>
<gene>
    <name evidence="8" type="ORF">SAMN02745702_01558</name>
</gene>